<name>A0A2G9Z0G5_9BACT</name>
<evidence type="ECO:0000313" key="1">
    <source>
        <dbReference type="EMBL" id="PIP24211.1"/>
    </source>
</evidence>
<comment type="caution">
    <text evidence="1">The sequence shown here is derived from an EMBL/GenBank/DDBJ whole genome shotgun (WGS) entry which is preliminary data.</text>
</comment>
<sequence>MNNNSKTKVGACGICCSTCGLYLKGICPGCNKTKEGVEFLKSINANCPVLECAIGKGMDVCSKDCHEFPCSKFEGWPLTKEWLEMYKGRLKDGK</sequence>
<dbReference type="Proteomes" id="UP000229952">
    <property type="component" value="Unassembled WGS sequence"/>
</dbReference>
<proteinExistence type="predicted"/>
<protein>
    <recommendedName>
        <fullName evidence="3">DUF3795 domain-containing protein</fullName>
    </recommendedName>
</protein>
<accession>A0A2G9Z0G5</accession>
<organism evidence="1 2">
    <name type="scientific">Candidatus Nealsonbacteria bacterium CG23_combo_of_CG06-09_8_20_14_all_37_18</name>
    <dbReference type="NCBI Taxonomy" id="1974720"/>
    <lineage>
        <taxon>Bacteria</taxon>
        <taxon>Candidatus Nealsoniibacteriota</taxon>
    </lineage>
</organism>
<reference evidence="1 2" key="1">
    <citation type="submission" date="2017-09" db="EMBL/GenBank/DDBJ databases">
        <title>Depth-based differentiation of microbial function through sediment-hosted aquifers and enrichment of novel symbionts in the deep terrestrial subsurface.</title>
        <authorList>
            <person name="Probst A.J."/>
            <person name="Ladd B."/>
            <person name="Jarett J.K."/>
            <person name="Geller-Mcgrath D.E."/>
            <person name="Sieber C.M."/>
            <person name="Emerson J.B."/>
            <person name="Anantharaman K."/>
            <person name="Thomas B.C."/>
            <person name="Malmstrom R."/>
            <person name="Stieglmeier M."/>
            <person name="Klingl A."/>
            <person name="Woyke T."/>
            <person name="Ryan C.M."/>
            <person name="Banfield J.F."/>
        </authorList>
    </citation>
    <scope>NUCLEOTIDE SEQUENCE [LARGE SCALE GENOMIC DNA]</scope>
    <source>
        <strain evidence="1">CG23_combo_of_CG06-09_8_20_14_all_37_18</strain>
    </source>
</reference>
<gene>
    <name evidence="1" type="ORF">COX35_01985</name>
</gene>
<evidence type="ECO:0008006" key="3">
    <source>
        <dbReference type="Google" id="ProtNLM"/>
    </source>
</evidence>
<evidence type="ECO:0000313" key="2">
    <source>
        <dbReference type="Proteomes" id="UP000229952"/>
    </source>
</evidence>
<dbReference type="AlphaFoldDB" id="A0A2G9Z0G5"/>
<dbReference type="EMBL" id="PCRQ01000053">
    <property type="protein sequence ID" value="PIP24211.1"/>
    <property type="molecule type" value="Genomic_DNA"/>
</dbReference>